<feature type="domain" description="CBS" evidence="4">
    <location>
        <begin position="11"/>
        <end position="67"/>
    </location>
</feature>
<evidence type="ECO:0000256" key="1">
    <source>
        <dbReference type="ARBA" id="ARBA00023122"/>
    </source>
</evidence>
<dbReference type="CDD" id="cd17775">
    <property type="entry name" value="CBS_pair_bact_arch"/>
    <property type="match status" value="1"/>
</dbReference>
<dbReference type="PANTHER" id="PTHR43080:SF2">
    <property type="entry name" value="CBS DOMAIN-CONTAINING PROTEIN"/>
    <property type="match status" value="1"/>
</dbReference>
<feature type="binding site" evidence="3">
    <location>
        <position position="177"/>
    </location>
    <ligand>
        <name>Zn(2+)</name>
        <dbReference type="ChEBI" id="CHEBI:29105"/>
    </ligand>
</feature>
<name>A0A7J3T8U5_9ARCH</name>
<evidence type="ECO:0000313" key="6">
    <source>
        <dbReference type="EMBL" id="HHE75656.1"/>
    </source>
</evidence>
<feature type="binding site" evidence="3">
    <location>
        <position position="177"/>
    </location>
    <ligand>
        <name>Fe cation</name>
        <dbReference type="ChEBI" id="CHEBI:24875"/>
    </ligand>
</feature>
<sequence>MKRDLLVKEAMRTKILTCSPSDTVKKVAKSMRKNKVGSSIVISKRKPIGIITESDILEKVVAEGKDASKIEVEKVMSTPLITIDPYITIEDAMKIMSKHNIRRLPVVEKGKLIGIVTEKDLFRISPALLEISKEWSLIEGTPPAISSQISISGKCEGCGKLSTDLVEVDGRFLCEDCREG</sequence>
<keyword evidence="1 2" id="KW-0129">CBS domain</keyword>
<gene>
    <name evidence="6" type="ORF">ENL31_00835</name>
</gene>
<feature type="domain" description="ACP-type MB" evidence="5">
    <location>
        <begin position="150"/>
        <end position="180"/>
    </location>
</feature>
<comment type="caution">
    <text evidence="6">The sequence shown here is derived from an EMBL/GenBank/DDBJ whole genome shotgun (WGS) entry which is preliminary data.</text>
</comment>
<dbReference type="AlphaFoldDB" id="A0A7J3T8U5"/>
<dbReference type="SUPFAM" id="SSF54631">
    <property type="entry name" value="CBS-domain pair"/>
    <property type="match status" value="1"/>
</dbReference>
<feature type="domain" description="CBS" evidence="4">
    <location>
        <begin position="76"/>
        <end position="134"/>
    </location>
</feature>
<feature type="binding site" evidence="3">
    <location>
        <position position="155"/>
    </location>
    <ligand>
        <name>Fe cation</name>
        <dbReference type="ChEBI" id="CHEBI:24875"/>
    </ligand>
</feature>
<dbReference type="Proteomes" id="UP000886130">
    <property type="component" value="Unassembled WGS sequence"/>
</dbReference>
<keyword evidence="3" id="KW-0862">Zinc</keyword>
<keyword evidence="3" id="KW-0479">Metal-binding</keyword>
<evidence type="ECO:0000256" key="2">
    <source>
        <dbReference type="PROSITE-ProRule" id="PRU00703"/>
    </source>
</evidence>
<dbReference type="InterPro" id="IPR000644">
    <property type="entry name" value="CBS_dom"/>
</dbReference>
<reference evidence="6" key="1">
    <citation type="journal article" date="2020" name="mSystems">
        <title>Genome- and Community-Level Interaction Insights into Carbon Utilization and Element Cycling Functions of Hydrothermarchaeota in Hydrothermal Sediment.</title>
        <authorList>
            <person name="Zhou Z."/>
            <person name="Liu Y."/>
            <person name="Xu W."/>
            <person name="Pan J."/>
            <person name="Luo Z.H."/>
            <person name="Li M."/>
        </authorList>
    </citation>
    <scope>NUCLEOTIDE SEQUENCE [LARGE SCALE GENOMIC DNA]</scope>
    <source>
        <strain evidence="6">HyVt-85</strain>
    </source>
</reference>
<dbReference type="SMART" id="SM00116">
    <property type="entry name" value="CBS"/>
    <property type="match status" value="2"/>
</dbReference>
<feature type="binding site" evidence="3">
    <location>
        <position position="158"/>
    </location>
    <ligand>
        <name>Fe cation</name>
        <dbReference type="ChEBI" id="CHEBI:24875"/>
    </ligand>
</feature>
<dbReference type="Gene3D" id="3.10.580.10">
    <property type="entry name" value="CBS-domain"/>
    <property type="match status" value="1"/>
</dbReference>
<dbReference type="PANTHER" id="PTHR43080">
    <property type="entry name" value="CBS DOMAIN-CONTAINING PROTEIN CBSX3, MITOCHONDRIAL"/>
    <property type="match status" value="1"/>
</dbReference>
<feature type="binding site" evidence="3">
    <location>
        <position position="158"/>
    </location>
    <ligand>
        <name>Zn(2+)</name>
        <dbReference type="ChEBI" id="CHEBI:29105"/>
    </ligand>
</feature>
<evidence type="ECO:0000256" key="3">
    <source>
        <dbReference type="PROSITE-ProRule" id="PRU01249"/>
    </source>
</evidence>
<dbReference type="Pfam" id="PF00571">
    <property type="entry name" value="CBS"/>
    <property type="match status" value="2"/>
</dbReference>
<accession>A0A7J3T8U5</accession>
<organism evidence="6">
    <name type="scientific">Candidatus Aciduliprofundum boonei</name>
    <dbReference type="NCBI Taxonomy" id="379547"/>
    <lineage>
        <taxon>Archaea</taxon>
        <taxon>Methanobacteriati</taxon>
        <taxon>Thermoplasmatota</taxon>
        <taxon>DHVE2 group</taxon>
        <taxon>Candidatus Aciduliprofundum</taxon>
    </lineage>
</organism>
<dbReference type="PROSITE" id="PS51901">
    <property type="entry name" value="ACP_MB"/>
    <property type="match status" value="1"/>
</dbReference>
<feature type="binding site" evidence="3">
    <location>
        <position position="155"/>
    </location>
    <ligand>
        <name>Zn(2+)</name>
        <dbReference type="ChEBI" id="CHEBI:29105"/>
    </ligand>
</feature>
<feature type="binding site" evidence="3">
    <location>
        <position position="174"/>
    </location>
    <ligand>
        <name>Fe cation</name>
        <dbReference type="ChEBI" id="CHEBI:24875"/>
    </ligand>
</feature>
<evidence type="ECO:0000259" key="5">
    <source>
        <dbReference type="PROSITE" id="PS51901"/>
    </source>
</evidence>
<feature type="binding site" evidence="3">
    <location>
        <position position="174"/>
    </location>
    <ligand>
        <name>Zn(2+)</name>
        <dbReference type="ChEBI" id="CHEBI:29105"/>
    </ligand>
</feature>
<dbReference type="GO" id="GO:0046872">
    <property type="term" value="F:metal ion binding"/>
    <property type="evidence" value="ECO:0007669"/>
    <property type="project" value="UniProtKB-KW"/>
</dbReference>
<dbReference type="InterPro" id="IPR051257">
    <property type="entry name" value="Diverse_CBS-Domain"/>
</dbReference>
<dbReference type="PROSITE" id="PS51371">
    <property type="entry name" value="CBS"/>
    <property type="match status" value="2"/>
</dbReference>
<dbReference type="InterPro" id="IPR046342">
    <property type="entry name" value="CBS_dom_sf"/>
</dbReference>
<dbReference type="InterPro" id="IPR044065">
    <property type="entry name" value="ACP_MB"/>
</dbReference>
<proteinExistence type="predicted"/>
<dbReference type="EMBL" id="DRTM01000064">
    <property type="protein sequence ID" value="HHE75656.1"/>
    <property type="molecule type" value="Genomic_DNA"/>
</dbReference>
<keyword evidence="3" id="KW-0408">Iron</keyword>
<protein>
    <submittedName>
        <fullName evidence="6">CBS domain-containing protein</fullName>
    </submittedName>
</protein>
<evidence type="ECO:0000259" key="4">
    <source>
        <dbReference type="PROSITE" id="PS51371"/>
    </source>
</evidence>